<evidence type="ECO:0000256" key="1">
    <source>
        <dbReference type="ARBA" id="ARBA00004651"/>
    </source>
</evidence>
<feature type="transmembrane region" description="Helical" evidence="7">
    <location>
        <begin position="134"/>
        <end position="156"/>
    </location>
</feature>
<reference evidence="9 10" key="1">
    <citation type="submission" date="2014-02" db="EMBL/GenBank/DDBJ databases">
        <title>Draft genome sequence of Lysinibacillus sinduriensis JCM 15800.</title>
        <authorList>
            <person name="Zhang F."/>
            <person name="Wang G."/>
            <person name="Zhang L."/>
        </authorList>
    </citation>
    <scope>NUCLEOTIDE SEQUENCE [LARGE SCALE GENOMIC DNA]</scope>
    <source>
        <strain evidence="9 10">JCM 15800</strain>
    </source>
</reference>
<keyword evidence="10" id="KW-1185">Reference proteome</keyword>
<dbReference type="PANTHER" id="PTHR23501:SF191">
    <property type="entry name" value="VACUOLAR BASIC AMINO ACID TRANSPORTER 4"/>
    <property type="match status" value="1"/>
</dbReference>
<dbReference type="Pfam" id="PF07690">
    <property type="entry name" value="MFS_1"/>
    <property type="match status" value="1"/>
</dbReference>
<feature type="transmembrane region" description="Helical" evidence="7">
    <location>
        <begin position="402"/>
        <end position="420"/>
    </location>
</feature>
<sequence>MKIRTTNKTLVTIGVMLGLLFASLDQTIVSTALPTITSELGGLAFYSWVVAIYMLAESIGIPIFGKLSDLYDRKKIYLIGMGFFLVGSILCGLAQDITLLIIARGIQGIGAGSLIPLAFTIIADIYPVEQRAKIQAVLSSMFMISSILGPAIGGFLTENLSWHWIFFINIPIALLAAVFIWVGYQEGVEKQQPTIDWWGAITLSLGIVAILMTTVLTGGEGGHSASHTWGSPLVLTLLIGGILLLALFIWIERKTKDPILPIYLFNNRVTSILSVVSFFMGLGMFGAISFLPLYLQNVKQLSATASGYMLLPMMIGAMGAGIIGAFILLKFKYRNLLVTSLLIMIGGFLMLSRVSADTSLWYFGISAGIIGLGMGVLMPALTTMTQELVPKKDIGAATASVNLFRSLGATIGISILGGVLNSQVADDVQSTIRDNPNYANVLSQNIQDALRNPVGMSAEAYNQLLTIFINGLHTLFLLSGSLIAVAVIVSLFIGNGKLSS</sequence>
<dbReference type="SUPFAM" id="SSF103473">
    <property type="entry name" value="MFS general substrate transporter"/>
    <property type="match status" value="2"/>
</dbReference>
<feature type="domain" description="Major facilitator superfamily (MFS) profile" evidence="8">
    <location>
        <begin position="11"/>
        <end position="498"/>
    </location>
</feature>
<protein>
    <recommendedName>
        <fullName evidence="8">Major facilitator superfamily (MFS) profile domain-containing protein</fullName>
    </recommendedName>
</protein>
<accession>A0A0A3I4M0</accession>
<dbReference type="eggNOG" id="COG2814">
    <property type="taxonomic scope" value="Bacteria"/>
</dbReference>
<dbReference type="STRING" id="1384057.CD33_00310"/>
<feature type="transmembrane region" description="Helical" evidence="7">
    <location>
        <begin position="336"/>
        <end position="354"/>
    </location>
</feature>
<dbReference type="Gene3D" id="1.20.1250.20">
    <property type="entry name" value="MFS general substrate transporter like domains"/>
    <property type="match status" value="1"/>
</dbReference>
<evidence type="ECO:0000256" key="5">
    <source>
        <dbReference type="ARBA" id="ARBA00022989"/>
    </source>
</evidence>
<dbReference type="InterPro" id="IPR011701">
    <property type="entry name" value="MFS"/>
</dbReference>
<dbReference type="InterPro" id="IPR020846">
    <property type="entry name" value="MFS_dom"/>
</dbReference>
<evidence type="ECO:0000256" key="3">
    <source>
        <dbReference type="ARBA" id="ARBA00022475"/>
    </source>
</evidence>
<dbReference type="Gene3D" id="1.20.1720.10">
    <property type="entry name" value="Multidrug resistance protein D"/>
    <property type="match status" value="1"/>
</dbReference>
<keyword evidence="5 7" id="KW-1133">Transmembrane helix</keyword>
<dbReference type="Proteomes" id="UP000030408">
    <property type="component" value="Unassembled WGS sequence"/>
</dbReference>
<dbReference type="RefSeq" id="WP_036197023.1">
    <property type="nucleotide sequence ID" value="NZ_AVCY01000035.1"/>
</dbReference>
<dbReference type="InterPro" id="IPR004638">
    <property type="entry name" value="EmrB-like"/>
</dbReference>
<dbReference type="EMBL" id="JPVO01000021">
    <property type="protein sequence ID" value="KGR79674.1"/>
    <property type="molecule type" value="Genomic_DNA"/>
</dbReference>
<comment type="caution">
    <text evidence="9">The sequence shown here is derived from an EMBL/GenBank/DDBJ whole genome shotgun (WGS) entry which is preliminary data.</text>
</comment>
<dbReference type="FunFam" id="1.20.1720.10:FF:000004">
    <property type="entry name" value="EmrB/QacA family drug resistance transporter"/>
    <property type="match status" value="1"/>
</dbReference>
<evidence type="ECO:0000313" key="10">
    <source>
        <dbReference type="Proteomes" id="UP000030408"/>
    </source>
</evidence>
<evidence type="ECO:0000256" key="4">
    <source>
        <dbReference type="ARBA" id="ARBA00022692"/>
    </source>
</evidence>
<dbReference type="CDD" id="cd17502">
    <property type="entry name" value="MFS_Azr1_MDR_like"/>
    <property type="match status" value="1"/>
</dbReference>
<evidence type="ECO:0000256" key="7">
    <source>
        <dbReference type="SAM" id="Phobius"/>
    </source>
</evidence>
<keyword evidence="4 7" id="KW-0812">Transmembrane</keyword>
<organism evidence="9 10">
    <name type="scientific">Ureibacillus sinduriensis BLB-1 = JCM 15800</name>
    <dbReference type="NCBI Taxonomy" id="1384057"/>
    <lineage>
        <taxon>Bacteria</taxon>
        <taxon>Bacillati</taxon>
        <taxon>Bacillota</taxon>
        <taxon>Bacilli</taxon>
        <taxon>Bacillales</taxon>
        <taxon>Caryophanaceae</taxon>
        <taxon>Ureibacillus</taxon>
    </lineage>
</organism>
<dbReference type="GO" id="GO:0022857">
    <property type="term" value="F:transmembrane transporter activity"/>
    <property type="evidence" value="ECO:0007669"/>
    <property type="project" value="InterPro"/>
</dbReference>
<feature type="transmembrane region" description="Helical" evidence="7">
    <location>
        <begin position="472"/>
        <end position="494"/>
    </location>
</feature>
<evidence type="ECO:0000313" key="9">
    <source>
        <dbReference type="EMBL" id="KGR79674.1"/>
    </source>
</evidence>
<feature type="transmembrane region" description="Helical" evidence="7">
    <location>
        <begin position="229"/>
        <end position="251"/>
    </location>
</feature>
<comment type="subcellular location">
    <subcellularLocation>
        <location evidence="1">Cell membrane</location>
        <topology evidence="1">Multi-pass membrane protein</topology>
    </subcellularLocation>
</comment>
<name>A0A0A3I4M0_9BACL</name>
<dbReference type="OrthoDB" id="9807274at2"/>
<keyword evidence="3" id="KW-1003">Cell membrane</keyword>
<dbReference type="AlphaFoldDB" id="A0A0A3I4M0"/>
<proteinExistence type="predicted"/>
<feature type="transmembrane region" description="Helical" evidence="7">
    <location>
        <begin position="360"/>
        <end position="381"/>
    </location>
</feature>
<evidence type="ECO:0000256" key="6">
    <source>
        <dbReference type="ARBA" id="ARBA00023136"/>
    </source>
</evidence>
<feature type="transmembrane region" description="Helical" evidence="7">
    <location>
        <begin position="76"/>
        <end position="95"/>
    </location>
</feature>
<gene>
    <name evidence="9" type="ORF">CD33_00310</name>
</gene>
<keyword evidence="2" id="KW-0813">Transport</keyword>
<feature type="transmembrane region" description="Helical" evidence="7">
    <location>
        <begin position="307"/>
        <end position="329"/>
    </location>
</feature>
<feature type="transmembrane region" description="Helical" evidence="7">
    <location>
        <begin position="44"/>
        <end position="64"/>
    </location>
</feature>
<keyword evidence="6 7" id="KW-0472">Membrane</keyword>
<dbReference type="PRINTS" id="PR01036">
    <property type="entry name" value="TCRTETB"/>
</dbReference>
<dbReference type="InterPro" id="IPR036259">
    <property type="entry name" value="MFS_trans_sf"/>
</dbReference>
<dbReference type="GO" id="GO:0005886">
    <property type="term" value="C:plasma membrane"/>
    <property type="evidence" value="ECO:0007669"/>
    <property type="project" value="UniProtKB-SubCell"/>
</dbReference>
<feature type="transmembrane region" description="Helical" evidence="7">
    <location>
        <begin position="162"/>
        <end position="183"/>
    </location>
</feature>
<evidence type="ECO:0000259" key="8">
    <source>
        <dbReference type="PROSITE" id="PS50850"/>
    </source>
</evidence>
<evidence type="ECO:0000256" key="2">
    <source>
        <dbReference type="ARBA" id="ARBA00022448"/>
    </source>
</evidence>
<feature type="transmembrane region" description="Helical" evidence="7">
    <location>
        <begin position="101"/>
        <end position="122"/>
    </location>
</feature>
<feature type="transmembrane region" description="Helical" evidence="7">
    <location>
        <begin position="272"/>
        <end position="295"/>
    </location>
</feature>
<feature type="transmembrane region" description="Helical" evidence="7">
    <location>
        <begin position="195"/>
        <end position="217"/>
    </location>
</feature>
<dbReference type="PROSITE" id="PS50850">
    <property type="entry name" value="MFS"/>
    <property type="match status" value="1"/>
</dbReference>
<dbReference type="NCBIfam" id="TIGR00711">
    <property type="entry name" value="efflux_EmrB"/>
    <property type="match status" value="1"/>
</dbReference>
<dbReference type="PANTHER" id="PTHR23501">
    <property type="entry name" value="MAJOR FACILITATOR SUPERFAMILY"/>
    <property type="match status" value="1"/>
</dbReference>